<dbReference type="GO" id="GO:0061630">
    <property type="term" value="F:ubiquitin protein ligase activity"/>
    <property type="evidence" value="ECO:0007669"/>
    <property type="project" value="TreeGrafter"/>
</dbReference>
<dbReference type="PROSITE" id="PS51015">
    <property type="entry name" value="YDG"/>
    <property type="match status" value="1"/>
</dbReference>
<keyword evidence="3" id="KW-0540">Nuclease</keyword>
<dbReference type="OrthoDB" id="4464809at2"/>
<evidence type="ECO:0000313" key="3">
    <source>
        <dbReference type="EMBL" id="THG33270.1"/>
    </source>
</evidence>
<sequence length="288" mass="31679">MNRFFGTPDGVRIGQLFVDRAEVAFFNVHAPYMAGISGTGREGADSIVLSGGYPDDEDYGDSLIYTGHGGRDGNRQVRDQSPDDSGNAGLITSWVQGLPVRVTRGEGHKSPYSPPTGYQYAGLFLVTDYSISRGREGFLMLRFRLDRVPEQAALVTRIEPDTDPAFAIATVTRRIRDTALSRKIKANYGFRCQVCGTAIEARGERLYAEGAHVRPLGRPHLGGDTFDNLLCLCPNHHTQLDLGGIVILDDFRLARPSGGQLGQLTFVGAHSVNLENVRYHRRMWLDPA</sequence>
<organism evidence="3 4">
    <name type="scientific">Naasia lichenicola</name>
    <dbReference type="NCBI Taxonomy" id="2565933"/>
    <lineage>
        <taxon>Bacteria</taxon>
        <taxon>Bacillati</taxon>
        <taxon>Actinomycetota</taxon>
        <taxon>Actinomycetes</taxon>
        <taxon>Micrococcales</taxon>
        <taxon>Microbacteriaceae</taxon>
        <taxon>Naasia</taxon>
    </lineage>
</organism>
<proteinExistence type="predicted"/>
<dbReference type="Proteomes" id="UP000309133">
    <property type="component" value="Unassembled WGS sequence"/>
</dbReference>
<evidence type="ECO:0000256" key="1">
    <source>
        <dbReference type="SAM" id="MobiDB-lite"/>
    </source>
</evidence>
<feature type="domain" description="YDG" evidence="2">
    <location>
        <begin position="6"/>
        <end position="147"/>
    </location>
</feature>
<dbReference type="RefSeq" id="WP_136426052.1">
    <property type="nucleotide sequence ID" value="NZ_SSSM01000001.1"/>
</dbReference>
<accession>A0A4S4FRI7</accession>
<dbReference type="PANTHER" id="PTHR14140">
    <property type="entry name" value="E3 UBIQUITIN-PROTEIN LIGASE UHRF-RELATED"/>
    <property type="match status" value="1"/>
</dbReference>
<protein>
    <submittedName>
        <fullName evidence="3">HNH endonuclease</fullName>
    </submittedName>
</protein>
<dbReference type="InterPro" id="IPR036987">
    <property type="entry name" value="SRA-YDG_sf"/>
</dbReference>
<keyword evidence="3" id="KW-0378">Hydrolase</keyword>
<dbReference type="SUPFAM" id="SSF88697">
    <property type="entry name" value="PUA domain-like"/>
    <property type="match status" value="1"/>
</dbReference>
<feature type="compositionally biased region" description="Basic and acidic residues" evidence="1">
    <location>
        <begin position="69"/>
        <end position="81"/>
    </location>
</feature>
<dbReference type="InterPro" id="IPR045134">
    <property type="entry name" value="UHRF1/2-like"/>
</dbReference>
<dbReference type="GO" id="GO:0004519">
    <property type="term" value="F:endonuclease activity"/>
    <property type="evidence" value="ECO:0007669"/>
    <property type="project" value="UniProtKB-KW"/>
</dbReference>
<gene>
    <name evidence="3" type="ORF">E6C64_02650</name>
</gene>
<dbReference type="PANTHER" id="PTHR14140:SF27">
    <property type="entry name" value="OS04G0289800 PROTEIN"/>
    <property type="match status" value="1"/>
</dbReference>
<evidence type="ECO:0000313" key="4">
    <source>
        <dbReference type="Proteomes" id="UP000309133"/>
    </source>
</evidence>
<dbReference type="CDD" id="cd00085">
    <property type="entry name" value="HNHc"/>
    <property type="match status" value="1"/>
</dbReference>
<dbReference type="SMART" id="SM00466">
    <property type="entry name" value="SRA"/>
    <property type="match status" value="1"/>
</dbReference>
<keyword evidence="3" id="KW-0255">Endonuclease</keyword>
<reference evidence="3 4" key="1">
    <citation type="submission" date="2019-04" db="EMBL/GenBank/DDBJ databases">
        <authorList>
            <person name="Jiang L."/>
        </authorList>
    </citation>
    <scope>NUCLEOTIDE SEQUENCE [LARGE SCALE GENOMIC DNA]</scope>
    <source>
        <strain evidence="3 4">YIM 131853</strain>
    </source>
</reference>
<dbReference type="InterPro" id="IPR015947">
    <property type="entry name" value="PUA-like_sf"/>
</dbReference>
<dbReference type="Gene3D" id="1.10.30.50">
    <property type="match status" value="1"/>
</dbReference>
<dbReference type="EMBL" id="SSSM01000001">
    <property type="protein sequence ID" value="THG33270.1"/>
    <property type="molecule type" value="Genomic_DNA"/>
</dbReference>
<dbReference type="SMART" id="SM00507">
    <property type="entry name" value="HNHc"/>
    <property type="match status" value="1"/>
</dbReference>
<dbReference type="AlphaFoldDB" id="A0A4S4FRI7"/>
<dbReference type="InterPro" id="IPR003105">
    <property type="entry name" value="SRA_YDG"/>
</dbReference>
<dbReference type="GO" id="GO:0016567">
    <property type="term" value="P:protein ubiquitination"/>
    <property type="evidence" value="ECO:0007669"/>
    <property type="project" value="TreeGrafter"/>
</dbReference>
<dbReference type="InterPro" id="IPR003615">
    <property type="entry name" value="HNH_nuc"/>
</dbReference>
<dbReference type="Gene3D" id="2.30.280.10">
    <property type="entry name" value="SRA-YDG"/>
    <property type="match status" value="1"/>
</dbReference>
<comment type="caution">
    <text evidence="3">The sequence shown here is derived from an EMBL/GenBank/DDBJ whole genome shotgun (WGS) entry which is preliminary data.</text>
</comment>
<dbReference type="GO" id="GO:0044027">
    <property type="term" value="P:negative regulation of gene expression via chromosomal CpG island methylation"/>
    <property type="evidence" value="ECO:0007669"/>
    <property type="project" value="TreeGrafter"/>
</dbReference>
<dbReference type="Pfam" id="PF02182">
    <property type="entry name" value="SAD_SRA"/>
    <property type="match status" value="1"/>
</dbReference>
<feature type="region of interest" description="Disordered" evidence="1">
    <location>
        <begin position="66"/>
        <end position="88"/>
    </location>
</feature>
<evidence type="ECO:0000259" key="2">
    <source>
        <dbReference type="PROSITE" id="PS51015"/>
    </source>
</evidence>
<dbReference type="Pfam" id="PF13391">
    <property type="entry name" value="HNH_2"/>
    <property type="match status" value="1"/>
</dbReference>
<name>A0A4S4FRI7_9MICO</name>
<keyword evidence="4" id="KW-1185">Reference proteome</keyword>